<dbReference type="PRINTS" id="PR01774">
    <property type="entry name" value="EXFOLTOXIN"/>
</dbReference>
<dbReference type="InterPro" id="IPR008256">
    <property type="entry name" value="Peptidase_S1B"/>
</dbReference>
<dbReference type="AlphaFoldDB" id="A0A1L8WAP9"/>
<reference evidence="8 9" key="1">
    <citation type="submission" date="2014-12" db="EMBL/GenBank/DDBJ databases">
        <title>Draft genome sequences of 29 type strains of Enterococci.</title>
        <authorList>
            <person name="Zhong Z."/>
            <person name="Sun Z."/>
            <person name="Liu W."/>
            <person name="Zhang W."/>
            <person name="Zhang H."/>
        </authorList>
    </citation>
    <scope>NUCLEOTIDE SEQUENCE [LARGE SCALE GENOMIC DNA]</scope>
    <source>
        <strain evidence="8 9">DSM 15687</strain>
    </source>
</reference>
<dbReference type="EC" id="3.4.21.-" evidence="7"/>
<accession>A0A1L8WAP9</accession>
<feature type="active site" description="Charge relay system" evidence="6">
    <location>
        <position position="93"/>
    </location>
</feature>
<protein>
    <recommendedName>
        <fullName evidence="7">Serine protease</fullName>
        <ecNumber evidence="7">3.4.21.-</ecNumber>
    </recommendedName>
</protein>
<dbReference type="STRING" id="150033.RV14_GL001216"/>
<keyword evidence="5 7" id="KW-0720">Serine protease</keyword>
<evidence type="ECO:0000313" key="8">
    <source>
        <dbReference type="EMBL" id="OJG78115.1"/>
    </source>
</evidence>
<evidence type="ECO:0000256" key="6">
    <source>
        <dbReference type="PIRSR" id="PIRSR608256-1"/>
    </source>
</evidence>
<dbReference type="Gene3D" id="2.40.10.10">
    <property type="entry name" value="Trypsin-like serine proteases"/>
    <property type="match status" value="2"/>
</dbReference>
<keyword evidence="9" id="KW-1185">Reference proteome</keyword>
<feature type="active site" description="Charge relay system" evidence="6">
    <location>
        <position position="141"/>
    </location>
</feature>
<name>A0A1L8WAP9_9ENTE</name>
<keyword evidence="3 7" id="KW-0732">Signal</keyword>
<dbReference type="EMBL" id="JXLB01000026">
    <property type="protein sequence ID" value="OJG78115.1"/>
    <property type="molecule type" value="Genomic_DNA"/>
</dbReference>
<evidence type="ECO:0000256" key="5">
    <source>
        <dbReference type="ARBA" id="ARBA00022825"/>
    </source>
</evidence>
<dbReference type="GO" id="GO:0006508">
    <property type="term" value="P:proteolysis"/>
    <property type="evidence" value="ECO:0007669"/>
    <property type="project" value="UniProtKB-KW"/>
</dbReference>
<dbReference type="InterPro" id="IPR008353">
    <property type="entry name" value="Peptidase_S1B_tx"/>
</dbReference>
<dbReference type="GO" id="GO:0004252">
    <property type="term" value="F:serine-type endopeptidase activity"/>
    <property type="evidence" value="ECO:0007669"/>
    <property type="project" value="InterPro"/>
</dbReference>
<organism evidence="8 9">
    <name type="scientific">Enterococcus ratti</name>
    <dbReference type="NCBI Taxonomy" id="150033"/>
    <lineage>
        <taxon>Bacteria</taxon>
        <taxon>Bacillati</taxon>
        <taxon>Bacillota</taxon>
        <taxon>Bacilli</taxon>
        <taxon>Lactobacillales</taxon>
        <taxon>Enterococcaceae</taxon>
        <taxon>Enterococcus</taxon>
    </lineage>
</organism>
<dbReference type="PANTHER" id="PTHR15462">
    <property type="entry name" value="SERINE PROTEASE"/>
    <property type="match status" value="1"/>
</dbReference>
<keyword evidence="4 7" id="KW-0378">Hydrolase</keyword>
<evidence type="ECO:0000256" key="7">
    <source>
        <dbReference type="RuleBase" id="RU004296"/>
    </source>
</evidence>
<dbReference type="SUPFAM" id="SSF50494">
    <property type="entry name" value="Trypsin-like serine proteases"/>
    <property type="match status" value="1"/>
</dbReference>
<evidence type="ECO:0000256" key="3">
    <source>
        <dbReference type="ARBA" id="ARBA00022729"/>
    </source>
</evidence>
<evidence type="ECO:0000256" key="4">
    <source>
        <dbReference type="ARBA" id="ARBA00022801"/>
    </source>
</evidence>
<feature type="active site" description="Charge relay system" evidence="6">
    <location>
        <position position="216"/>
    </location>
</feature>
<comment type="caution">
    <text evidence="8">The sequence shown here is derived from an EMBL/GenBank/DDBJ whole genome shotgun (WGS) entry which is preliminary data.</text>
</comment>
<dbReference type="PANTHER" id="PTHR15462:SF8">
    <property type="entry name" value="SERINE PROTEASE"/>
    <property type="match status" value="1"/>
</dbReference>
<dbReference type="InterPro" id="IPR043504">
    <property type="entry name" value="Peptidase_S1_PA_chymotrypsin"/>
</dbReference>
<evidence type="ECO:0000256" key="2">
    <source>
        <dbReference type="ARBA" id="ARBA00022670"/>
    </source>
</evidence>
<dbReference type="Pfam" id="PF13365">
    <property type="entry name" value="Trypsin_2"/>
    <property type="match status" value="1"/>
</dbReference>
<feature type="chain" id="PRO_5039749176" description="Serine protease" evidence="7">
    <location>
        <begin position="25"/>
        <end position="262"/>
    </location>
</feature>
<evidence type="ECO:0000313" key="9">
    <source>
        <dbReference type="Proteomes" id="UP000182152"/>
    </source>
</evidence>
<dbReference type="InterPro" id="IPR050966">
    <property type="entry name" value="Glutamyl_endopeptidase"/>
</dbReference>
<gene>
    <name evidence="8" type="ORF">RV14_GL001216</name>
</gene>
<feature type="signal peptide" evidence="7">
    <location>
        <begin position="1"/>
        <end position="24"/>
    </location>
</feature>
<dbReference type="PRINTS" id="PR00839">
    <property type="entry name" value="V8PROTEASE"/>
</dbReference>
<evidence type="ECO:0000256" key="1">
    <source>
        <dbReference type="ARBA" id="ARBA00008764"/>
    </source>
</evidence>
<proteinExistence type="inferred from homology"/>
<sequence>MKRGNRMKKLIVTGLLAASLSVSSGVSLEIVEATTQENQVALQKTSKCVRSIIGADQRFRIFNTQATPYNSVVWIAGASGTVVGKNTVLTAAHVVRSFYDRPSEITIIPGRNGENEPYGRFTAQSVYIPQEYLKKANSNFDYAVVTVAPNNGESIGNKVPMLPVALTNSIAEGTLLSTMGYPADKPRGTMWKSYGKVVSEMDSRIRYTMDTVGGQSGSPIINGNNEVVGVHTNGSLPSNPNPTNAGVKINTSVYQAIQAHLS</sequence>
<dbReference type="InterPro" id="IPR009003">
    <property type="entry name" value="Peptidase_S1_PA"/>
</dbReference>
<comment type="similarity">
    <text evidence="1 7">Belongs to the peptidase S1B family.</text>
</comment>
<keyword evidence="2 7" id="KW-0645">Protease</keyword>
<dbReference type="Proteomes" id="UP000182152">
    <property type="component" value="Unassembled WGS sequence"/>
</dbReference>